<comment type="caution">
    <text evidence="1">The sequence shown here is derived from an EMBL/GenBank/DDBJ whole genome shotgun (WGS) entry which is preliminary data.</text>
</comment>
<reference evidence="1" key="1">
    <citation type="journal article" date="2020" name="Stud. Mycol.">
        <title>101 Dothideomycetes genomes: a test case for predicting lifestyles and emergence of pathogens.</title>
        <authorList>
            <person name="Haridas S."/>
            <person name="Albert R."/>
            <person name="Binder M."/>
            <person name="Bloem J."/>
            <person name="Labutti K."/>
            <person name="Salamov A."/>
            <person name="Andreopoulos B."/>
            <person name="Baker S."/>
            <person name="Barry K."/>
            <person name="Bills G."/>
            <person name="Bluhm B."/>
            <person name="Cannon C."/>
            <person name="Castanera R."/>
            <person name="Culley D."/>
            <person name="Daum C."/>
            <person name="Ezra D."/>
            <person name="Gonzalez J."/>
            <person name="Henrissat B."/>
            <person name="Kuo A."/>
            <person name="Liang C."/>
            <person name="Lipzen A."/>
            <person name="Lutzoni F."/>
            <person name="Magnuson J."/>
            <person name="Mondo S."/>
            <person name="Nolan M."/>
            <person name="Ohm R."/>
            <person name="Pangilinan J."/>
            <person name="Park H.-J."/>
            <person name="Ramirez L."/>
            <person name="Alfaro M."/>
            <person name="Sun H."/>
            <person name="Tritt A."/>
            <person name="Yoshinaga Y."/>
            <person name="Zwiers L.-H."/>
            <person name="Turgeon B."/>
            <person name="Goodwin S."/>
            <person name="Spatafora J."/>
            <person name="Crous P."/>
            <person name="Grigoriev I."/>
        </authorList>
    </citation>
    <scope>NUCLEOTIDE SEQUENCE</scope>
    <source>
        <strain evidence="1">ATCC 200398</strain>
    </source>
</reference>
<proteinExistence type="predicted"/>
<name>A0ACB6QH33_9PLEO</name>
<accession>A0ACB6QH33</accession>
<protein>
    <submittedName>
        <fullName evidence="1">HAD-like protein</fullName>
    </submittedName>
</protein>
<gene>
    <name evidence="1" type="ORF">BDR25DRAFT_306482</name>
</gene>
<organism evidence="1 2">
    <name type="scientific">Lindgomyces ingoldianus</name>
    <dbReference type="NCBI Taxonomy" id="673940"/>
    <lineage>
        <taxon>Eukaryota</taxon>
        <taxon>Fungi</taxon>
        <taxon>Dikarya</taxon>
        <taxon>Ascomycota</taxon>
        <taxon>Pezizomycotina</taxon>
        <taxon>Dothideomycetes</taxon>
        <taxon>Pleosporomycetidae</taxon>
        <taxon>Pleosporales</taxon>
        <taxon>Lindgomycetaceae</taxon>
        <taxon>Lindgomyces</taxon>
    </lineage>
</organism>
<sequence length="241" mass="27703">MSKLNDFRLLSFDVYGTLIDWETGILDSLRPILLKNNQTCRNDVLAVVHGCENEQMKKTPDMKYSELLNTIHPHICQKLECVPPTAEESQAFSQRIGMWPAFPDTVDALQRLSKHYKLVVLSNVDNESFAYTNEGPLEKFAFDAILTAEDIGSYKPDPRNFEYLFKYVKEHFDIEKNCILHTAQSQHHDHHAIKPFGVKSSWIARQGARTGDKGDEVYDWKFYTLGEMADALEKELESQSL</sequence>
<keyword evidence="2" id="KW-1185">Reference proteome</keyword>
<dbReference type="Proteomes" id="UP000799755">
    <property type="component" value="Unassembled WGS sequence"/>
</dbReference>
<evidence type="ECO:0000313" key="2">
    <source>
        <dbReference type="Proteomes" id="UP000799755"/>
    </source>
</evidence>
<evidence type="ECO:0000313" key="1">
    <source>
        <dbReference type="EMBL" id="KAF2465672.1"/>
    </source>
</evidence>
<dbReference type="EMBL" id="MU003528">
    <property type="protein sequence ID" value="KAF2465672.1"/>
    <property type="molecule type" value="Genomic_DNA"/>
</dbReference>